<dbReference type="EMBL" id="FOWE01000009">
    <property type="protein sequence ID" value="SFO47153.1"/>
    <property type="molecule type" value="Genomic_DNA"/>
</dbReference>
<protein>
    <submittedName>
        <fullName evidence="2">Uncharacterized protein</fullName>
    </submittedName>
</protein>
<evidence type="ECO:0000313" key="2">
    <source>
        <dbReference type="EMBL" id="SFO47153.1"/>
    </source>
</evidence>
<dbReference type="Proteomes" id="UP000183642">
    <property type="component" value="Unassembled WGS sequence"/>
</dbReference>
<sequence>MLWIVLVLLLALAGGVLGALLEFALWAVVLTVLGLTVVGVVVRRAVEAPGRSVHRTGR</sequence>
<accession>A0A1I5HFY8</accession>
<name>A0A1I5HFY8_9ACTN</name>
<keyword evidence="1" id="KW-0812">Transmembrane</keyword>
<organism evidence="2 3">
    <name type="scientific">Geodermatophilus obscurus</name>
    <dbReference type="NCBI Taxonomy" id="1861"/>
    <lineage>
        <taxon>Bacteria</taxon>
        <taxon>Bacillati</taxon>
        <taxon>Actinomycetota</taxon>
        <taxon>Actinomycetes</taxon>
        <taxon>Geodermatophilales</taxon>
        <taxon>Geodermatophilaceae</taxon>
        <taxon>Geodermatophilus</taxon>
    </lineage>
</organism>
<feature type="transmembrane region" description="Helical" evidence="1">
    <location>
        <begin position="28"/>
        <end position="46"/>
    </location>
</feature>
<dbReference type="RefSeq" id="WP_177225243.1">
    <property type="nucleotide sequence ID" value="NZ_FOWE01000009.1"/>
</dbReference>
<reference evidence="3" key="1">
    <citation type="submission" date="2016-10" db="EMBL/GenBank/DDBJ databases">
        <authorList>
            <person name="Varghese N."/>
            <person name="Submissions S."/>
        </authorList>
    </citation>
    <scope>NUCLEOTIDE SEQUENCE [LARGE SCALE GENOMIC DNA]</scope>
    <source>
        <strain evidence="3">DSM 43161</strain>
    </source>
</reference>
<evidence type="ECO:0000256" key="1">
    <source>
        <dbReference type="SAM" id="Phobius"/>
    </source>
</evidence>
<gene>
    <name evidence="2" type="ORF">SAMN05660359_03686</name>
</gene>
<evidence type="ECO:0000313" key="3">
    <source>
        <dbReference type="Proteomes" id="UP000183642"/>
    </source>
</evidence>
<dbReference type="AlphaFoldDB" id="A0A1I5HFY8"/>
<keyword evidence="3" id="KW-1185">Reference proteome</keyword>
<keyword evidence="1" id="KW-0472">Membrane</keyword>
<keyword evidence="1" id="KW-1133">Transmembrane helix</keyword>
<proteinExistence type="predicted"/>